<dbReference type="AlphaFoldDB" id="A0A9N9SKK1"/>
<dbReference type="EMBL" id="OU898276">
    <property type="protein sequence ID" value="CAG9826446.1"/>
    <property type="molecule type" value="Genomic_DNA"/>
</dbReference>
<name>A0A9N9SKK1_DIABA</name>
<evidence type="ECO:0000313" key="3">
    <source>
        <dbReference type="Proteomes" id="UP001153709"/>
    </source>
</evidence>
<organism evidence="2 3">
    <name type="scientific">Diabrotica balteata</name>
    <name type="common">Banded cucumber beetle</name>
    <dbReference type="NCBI Taxonomy" id="107213"/>
    <lineage>
        <taxon>Eukaryota</taxon>
        <taxon>Metazoa</taxon>
        <taxon>Ecdysozoa</taxon>
        <taxon>Arthropoda</taxon>
        <taxon>Hexapoda</taxon>
        <taxon>Insecta</taxon>
        <taxon>Pterygota</taxon>
        <taxon>Neoptera</taxon>
        <taxon>Endopterygota</taxon>
        <taxon>Coleoptera</taxon>
        <taxon>Polyphaga</taxon>
        <taxon>Cucujiformia</taxon>
        <taxon>Chrysomeloidea</taxon>
        <taxon>Chrysomelidae</taxon>
        <taxon>Galerucinae</taxon>
        <taxon>Diabroticina</taxon>
        <taxon>Diabroticites</taxon>
        <taxon>Diabrotica</taxon>
    </lineage>
</organism>
<proteinExistence type="predicted"/>
<accession>A0A9N9SKK1</accession>
<keyword evidence="3" id="KW-1185">Reference proteome</keyword>
<evidence type="ECO:0000313" key="2">
    <source>
        <dbReference type="EMBL" id="CAG9826446.1"/>
    </source>
</evidence>
<evidence type="ECO:0000256" key="1">
    <source>
        <dbReference type="SAM" id="Phobius"/>
    </source>
</evidence>
<gene>
    <name evidence="2" type="ORF">DIABBA_LOCUS562</name>
</gene>
<dbReference type="Proteomes" id="UP001153709">
    <property type="component" value="Chromosome 1"/>
</dbReference>
<keyword evidence="1" id="KW-1133">Transmembrane helix</keyword>
<feature type="non-terminal residue" evidence="2">
    <location>
        <position position="1"/>
    </location>
</feature>
<keyword evidence="1" id="KW-0472">Membrane</keyword>
<feature type="non-terminal residue" evidence="2">
    <location>
        <position position="80"/>
    </location>
</feature>
<keyword evidence="1" id="KW-0812">Transmembrane</keyword>
<reference evidence="2" key="1">
    <citation type="submission" date="2022-01" db="EMBL/GenBank/DDBJ databases">
        <authorList>
            <person name="King R."/>
        </authorList>
    </citation>
    <scope>NUCLEOTIDE SEQUENCE</scope>
</reference>
<feature type="transmembrane region" description="Helical" evidence="1">
    <location>
        <begin position="6"/>
        <end position="27"/>
    </location>
</feature>
<sequence length="80" mass="9473">MFNSSCKIFLTVFLSAFTVSVIIRMLIRRSHASFHLFWSLFVELKQRQDNLDVEKNTLFSNLYRKNSTTATKTYFRTGRV</sequence>
<protein>
    <submittedName>
        <fullName evidence="2">Uncharacterized protein</fullName>
    </submittedName>
</protein>